<dbReference type="NCBIfam" id="NF038402">
    <property type="entry name" value="TroA_like"/>
    <property type="match status" value="1"/>
</dbReference>
<dbReference type="PANTHER" id="PTHR30535:SF34">
    <property type="entry name" value="MOLYBDATE-BINDING PROTEIN MOLA"/>
    <property type="match status" value="1"/>
</dbReference>
<dbReference type="Gene3D" id="3.40.50.1980">
    <property type="entry name" value="Nitrogenase molybdenum iron protein domain"/>
    <property type="match status" value="2"/>
</dbReference>
<evidence type="ECO:0000259" key="3">
    <source>
        <dbReference type="PROSITE" id="PS50983"/>
    </source>
</evidence>
<feature type="signal peptide" evidence="2">
    <location>
        <begin position="1"/>
        <end position="17"/>
    </location>
</feature>
<reference evidence="4 5" key="1">
    <citation type="submission" date="2018-05" db="EMBL/GenBank/DDBJ databases">
        <title>Spiribacter halobius sp. nov., a moderately halophilic bacterium isolated from marine solar saltern.</title>
        <authorList>
            <person name="Zheng W.-S."/>
            <person name="Lu D.-C."/>
            <person name="Du Z.-J."/>
        </authorList>
    </citation>
    <scope>NUCLEOTIDE SEQUENCE [LARGE SCALE GENOMIC DNA]</scope>
    <source>
        <strain evidence="4 5">E85</strain>
    </source>
</reference>
<evidence type="ECO:0000313" key="4">
    <source>
        <dbReference type="EMBL" id="PWG63140.1"/>
    </source>
</evidence>
<organism evidence="4 5">
    <name type="scientific">Sediminicurvatus halobius</name>
    <dbReference type="NCBI Taxonomy" id="2182432"/>
    <lineage>
        <taxon>Bacteria</taxon>
        <taxon>Pseudomonadati</taxon>
        <taxon>Pseudomonadota</taxon>
        <taxon>Gammaproteobacteria</taxon>
        <taxon>Chromatiales</taxon>
        <taxon>Ectothiorhodospiraceae</taxon>
        <taxon>Sediminicurvatus</taxon>
    </lineage>
</organism>
<evidence type="ECO:0000313" key="5">
    <source>
        <dbReference type="Proteomes" id="UP000245474"/>
    </source>
</evidence>
<keyword evidence="5" id="KW-1185">Reference proteome</keyword>
<dbReference type="Proteomes" id="UP000245474">
    <property type="component" value="Unassembled WGS sequence"/>
</dbReference>
<dbReference type="InterPro" id="IPR050902">
    <property type="entry name" value="ABC_Transporter_SBP"/>
</dbReference>
<gene>
    <name evidence="4" type="ORF">DEM34_09840</name>
</gene>
<dbReference type="SUPFAM" id="SSF53807">
    <property type="entry name" value="Helical backbone' metal receptor"/>
    <property type="match status" value="1"/>
</dbReference>
<dbReference type="AlphaFoldDB" id="A0A2U2N211"/>
<evidence type="ECO:0000256" key="2">
    <source>
        <dbReference type="SAM" id="SignalP"/>
    </source>
</evidence>
<dbReference type="InterPro" id="IPR054828">
    <property type="entry name" value="Vit_B12_bind_prot"/>
</dbReference>
<dbReference type="Pfam" id="PF01497">
    <property type="entry name" value="Peripla_BP_2"/>
    <property type="match status" value="1"/>
</dbReference>
<proteinExistence type="predicted"/>
<dbReference type="CDD" id="cd01144">
    <property type="entry name" value="BtuF"/>
    <property type="match status" value="1"/>
</dbReference>
<feature type="chain" id="PRO_5015546051" evidence="2">
    <location>
        <begin position="18"/>
        <end position="290"/>
    </location>
</feature>
<keyword evidence="1 2" id="KW-0732">Signal</keyword>
<comment type="caution">
    <text evidence="4">The sequence shown here is derived from an EMBL/GenBank/DDBJ whole genome shotgun (WGS) entry which is preliminary data.</text>
</comment>
<name>A0A2U2N211_9GAMM</name>
<dbReference type="EMBL" id="QFFI01000013">
    <property type="protein sequence ID" value="PWG63140.1"/>
    <property type="molecule type" value="Genomic_DNA"/>
</dbReference>
<dbReference type="RefSeq" id="WP_109678640.1">
    <property type="nucleotide sequence ID" value="NZ_CP086615.1"/>
</dbReference>
<dbReference type="PANTHER" id="PTHR30535">
    <property type="entry name" value="VITAMIN B12-BINDING PROTEIN"/>
    <property type="match status" value="1"/>
</dbReference>
<evidence type="ECO:0000256" key="1">
    <source>
        <dbReference type="ARBA" id="ARBA00022729"/>
    </source>
</evidence>
<dbReference type="InterPro" id="IPR002491">
    <property type="entry name" value="ABC_transptr_periplasmic_BD"/>
</dbReference>
<dbReference type="GO" id="GO:0071281">
    <property type="term" value="P:cellular response to iron ion"/>
    <property type="evidence" value="ECO:0007669"/>
    <property type="project" value="TreeGrafter"/>
</dbReference>
<dbReference type="PROSITE" id="PS50983">
    <property type="entry name" value="FE_B12_PBP"/>
    <property type="match status" value="1"/>
</dbReference>
<feature type="domain" description="Fe/B12 periplasmic-binding" evidence="3">
    <location>
        <begin position="37"/>
        <end position="286"/>
    </location>
</feature>
<accession>A0A2U2N211</accession>
<sequence>MRWAWLALLCWPLLAAAAVEVVDDAGQRLQLPAPAQRVISLAPHATELLFAVGAGEQVVGAVSHSDYPPAAREVPRVGGYDAVDLERIVALDPDLVVAWGSGNGTRTIQRLRELEVPVYVSEPRTLADIAAALERLGTLTGHGERGHERAEVFRARWDALRRRYAGAEPVTVLYQIWNRPLMTVNGEHLISDIIRLCGGRNAFAEADALAPSITREAVLGADPEAIVASGMGASRPEWLDDWRQWPGLRAVREGHLYHVHPDLLQRHGPRILDGAERLCRHLQRVREVQP</sequence>
<dbReference type="OrthoDB" id="6495095at2"/>
<protein>
    <submittedName>
        <fullName evidence="4">Cobalamin-binding protein</fullName>
    </submittedName>
</protein>